<dbReference type="PATRIC" id="fig|1330330.3.peg.235"/>
<evidence type="ECO:0000259" key="2">
    <source>
        <dbReference type="Pfam" id="PF21100"/>
    </source>
</evidence>
<dbReference type="InterPro" id="IPR048907">
    <property type="entry name" value="WHD_MCM_arc"/>
</dbReference>
<dbReference type="EMBL" id="CP011232">
    <property type="protein sequence ID" value="AKI96655.1"/>
    <property type="molecule type" value="Genomic_DNA"/>
</dbReference>
<feature type="domain" description="MCM C-terminal" evidence="2">
    <location>
        <begin position="292"/>
        <end position="353"/>
    </location>
</feature>
<keyword evidence="4" id="KW-1185">Reference proteome</keyword>
<dbReference type="AlphaFoldDB" id="A0A0G2Z4W6"/>
<dbReference type="KEGG" id="kpf:IX53_01160"/>
<dbReference type="PANTHER" id="PTHR34301:SF8">
    <property type="entry name" value="ATPASE DOMAIN-CONTAINING PROTEIN"/>
    <property type="match status" value="1"/>
</dbReference>
<dbReference type="InterPro" id="IPR036388">
    <property type="entry name" value="WH-like_DNA-bd_sf"/>
</dbReference>
<proteinExistence type="predicted"/>
<name>A0A0G2Z4W6_9BACT</name>
<dbReference type="Gene3D" id="1.10.8.60">
    <property type="match status" value="1"/>
</dbReference>
<dbReference type="Gene3D" id="3.40.50.300">
    <property type="entry name" value="P-loop containing nucleotide triphosphate hydrolases"/>
    <property type="match status" value="1"/>
</dbReference>
<dbReference type="GO" id="GO:0005524">
    <property type="term" value="F:ATP binding"/>
    <property type="evidence" value="ECO:0007669"/>
    <property type="project" value="InterPro"/>
</dbReference>
<dbReference type="STRING" id="1330330.IX53_01160"/>
<dbReference type="Pfam" id="PF01637">
    <property type="entry name" value="ATPase_2"/>
    <property type="match status" value="1"/>
</dbReference>
<evidence type="ECO:0000259" key="1">
    <source>
        <dbReference type="Pfam" id="PF01637"/>
    </source>
</evidence>
<organism evidence="3 4">
    <name type="scientific">Kosmotoga pacifica</name>
    <dbReference type="NCBI Taxonomy" id="1330330"/>
    <lineage>
        <taxon>Bacteria</taxon>
        <taxon>Thermotogati</taxon>
        <taxon>Thermotogota</taxon>
        <taxon>Thermotogae</taxon>
        <taxon>Kosmotogales</taxon>
        <taxon>Kosmotogaceae</taxon>
        <taxon>Kosmotoga</taxon>
    </lineage>
</organism>
<dbReference type="Gene3D" id="1.10.10.10">
    <property type="entry name" value="Winged helix-like DNA-binding domain superfamily/Winged helix DNA-binding domain"/>
    <property type="match status" value="1"/>
</dbReference>
<dbReference type="Pfam" id="PF21100">
    <property type="entry name" value="WHD_MCM"/>
    <property type="match status" value="1"/>
</dbReference>
<dbReference type="Proteomes" id="UP000035159">
    <property type="component" value="Chromosome"/>
</dbReference>
<dbReference type="RefSeq" id="WP_047753790.1">
    <property type="nucleotide sequence ID" value="NZ_CAJUHA010000021.1"/>
</dbReference>
<dbReference type="InterPro" id="IPR027417">
    <property type="entry name" value="P-loop_NTPase"/>
</dbReference>
<gene>
    <name evidence="3" type="ORF">IX53_01160</name>
</gene>
<dbReference type="OrthoDB" id="36748at2"/>
<dbReference type="SUPFAM" id="SSF52540">
    <property type="entry name" value="P-loop containing nucleoside triphosphate hydrolases"/>
    <property type="match status" value="1"/>
</dbReference>
<evidence type="ECO:0000313" key="3">
    <source>
        <dbReference type="EMBL" id="AKI96655.1"/>
    </source>
</evidence>
<feature type="domain" description="ATPase" evidence="1">
    <location>
        <begin position="15"/>
        <end position="255"/>
    </location>
</feature>
<dbReference type="InterPro" id="IPR036390">
    <property type="entry name" value="WH_DNA-bd_sf"/>
</dbReference>
<dbReference type="PANTHER" id="PTHR34301">
    <property type="entry name" value="DNA-BINDING PROTEIN-RELATED"/>
    <property type="match status" value="1"/>
</dbReference>
<protein>
    <submittedName>
        <fullName evidence="3">Uncharacterized protein</fullName>
    </submittedName>
</protein>
<accession>A0A0G2Z4W6</accession>
<reference evidence="3 4" key="1">
    <citation type="submission" date="2015-04" db="EMBL/GenBank/DDBJ databases">
        <title>Complete Genome Sequence of Kosmotoga pacifica SLHLJ1.</title>
        <authorList>
            <person name="Jiang L.J."/>
            <person name="Shao Z.Z."/>
            <person name="Jebbar M."/>
        </authorList>
    </citation>
    <scope>NUCLEOTIDE SEQUENCE [LARGE SCALE GENOMIC DNA]</scope>
    <source>
        <strain evidence="3 4">SLHLJ1</strain>
    </source>
</reference>
<dbReference type="InterPro" id="IPR011579">
    <property type="entry name" value="ATPase_dom"/>
</dbReference>
<dbReference type="SUPFAM" id="SSF46785">
    <property type="entry name" value="Winged helix' DNA-binding domain"/>
    <property type="match status" value="1"/>
</dbReference>
<evidence type="ECO:0000313" key="4">
    <source>
        <dbReference type="Proteomes" id="UP000035159"/>
    </source>
</evidence>
<sequence>MYFELPPKYERKNLYNREKELEELHKALEHNRIILIQGLRRIGKTSLIQVFLNEQKNPFIFLDARKYVYDNRFFDKASFNKELINKTKEIIKKYGLRKILSRVSKVSIGGTEIQLTNSTKKEASFVDILTTLNAKFKETDKKLIIAIDEAQNLRFYGKGGYDILNLLAHSYDNLLNVVFILTGSEVGLLHDFLKVEDPNQPLFGRYMHEITLERFEREESINFLLEGFKQIGIEPDIKEIENAVNELDGIVGYLAIYGFTVYESGEWQNALEKTKNQAVRLVKNELQNLANRSSNYLKVLEAIAFGMDKFSKIKKYITANFSAINDQTLTNILSGLVKSGFVEIKYIKATKQYYIPDPIVKSASLQLKT</sequence>